<keyword evidence="1" id="KW-0812">Transmembrane</keyword>
<feature type="transmembrane region" description="Helical" evidence="1">
    <location>
        <begin position="83"/>
        <end position="105"/>
    </location>
</feature>
<accession>A0ABD5X2N8</accession>
<keyword evidence="1" id="KW-0472">Membrane</keyword>
<proteinExistence type="predicted"/>
<evidence type="ECO:0000313" key="3">
    <source>
        <dbReference type="Proteomes" id="UP001596414"/>
    </source>
</evidence>
<protein>
    <submittedName>
        <fullName evidence="2">Uncharacterized protein</fullName>
    </submittedName>
</protein>
<sequence>MFEQWYGPGIGSDREYLVSRGVIPALGTIGAMAVAFSVVAGILFVAEGLIVNNVVTQTVAILVMYALPPFAVGLWVGKRHGLLVAPAIAIGVAPIMVLITALAAFSGPVLTLFDSPLLLVGAVAGWSALSGFGIAVGSKLVKPWLTE</sequence>
<feature type="transmembrane region" description="Helical" evidence="1">
    <location>
        <begin position="58"/>
        <end position="76"/>
    </location>
</feature>
<dbReference type="RefSeq" id="WP_267636241.1">
    <property type="nucleotide sequence ID" value="NZ_JAODIY010000004.1"/>
</dbReference>
<dbReference type="AlphaFoldDB" id="A0ABD5X2N8"/>
<feature type="transmembrane region" description="Helical" evidence="1">
    <location>
        <begin position="117"/>
        <end position="137"/>
    </location>
</feature>
<dbReference type="EMBL" id="JBHSZQ010000004">
    <property type="protein sequence ID" value="MFC7125242.1"/>
    <property type="molecule type" value="Genomic_DNA"/>
</dbReference>
<dbReference type="Proteomes" id="UP001596414">
    <property type="component" value="Unassembled WGS sequence"/>
</dbReference>
<evidence type="ECO:0000256" key="1">
    <source>
        <dbReference type="SAM" id="Phobius"/>
    </source>
</evidence>
<reference evidence="2 3" key="1">
    <citation type="journal article" date="2014" name="Int. J. Syst. Evol. Microbiol.">
        <title>Complete genome sequence of Corynebacterium casei LMG S-19264T (=DSM 44701T), isolated from a smear-ripened cheese.</title>
        <authorList>
            <consortium name="US DOE Joint Genome Institute (JGI-PGF)"/>
            <person name="Walter F."/>
            <person name="Albersmeier A."/>
            <person name="Kalinowski J."/>
            <person name="Ruckert C."/>
        </authorList>
    </citation>
    <scope>NUCLEOTIDE SEQUENCE [LARGE SCALE GENOMIC DNA]</scope>
    <source>
        <strain evidence="2 3">CGMCC 4.7215</strain>
    </source>
</reference>
<gene>
    <name evidence="2" type="ORF">ACFQJ7_04205</name>
</gene>
<name>A0ABD5X2N8_9EURY</name>
<comment type="caution">
    <text evidence="2">The sequence shown here is derived from an EMBL/GenBank/DDBJ whole genome shotgun (WGS) entry which is preliminary data.</text>
</comment>
<organism evidence="2 3">
    <name type="scientific">Halovenus rubra</name>
    <dbReference type="NCBI Taxonomy" id="869890"/>
    <lineage>
        <taxon>Archaea</taxon>
        <taxon>Methanobacteriati</taxon>
        <taxon>Methanobacteriota</taxon>
        <taxon>Stenosarchaea group</taxon>
        <taxon>Halobacteria</taxon>
        <taxon>Halobacteriales</taxon>
        <taxon>Haloarculaceae</taxon>
        <taxon>Halovenus</taxon>
    </lineage>
</organism>
<feature type="transmembrane region" description="Helical" evidence="1">
    <location>
        <begin position="21"/>
        <end position="46"/>
    </location>
</feature>
<evidence type="ECO:0000313" key="2">
    <source>
        <dbReference type="EMBL" id="MFC7125242.1"/>
    </source>
</evidence>
<keyword evidence="1" id="KW-1133">Transmembrane helix</keyword>